<keyword evidence="2" id="KW-1185">Reference proteome</keyword>
<sequence>MSELKNEGVKAQDCMLANEVGSCASQPAKLTYLYESAIENDIHSLNVKEDGILAAHELLSP</sequence>
<dbReference type="EMBL" id="CM045866">
    <property type="protein sequence ID" value="KAI7961707.1"/>
    <property type="molecule type" value="Genomic_DNA"/>
</dbReference>
<comment type="caution">
    <text evidence="1">The sequence shown here is derived from an EMBL/GenBank/DDBJ whole genome shotgun (WGS) entry which is preliminary data.</text>
</comment>
<reference evidence="2" key="1">
    <citation type="journal article" date="2018" name="BMC Genomics">
        <title>Genomic insights into host adaptation between the wheat stripe rust pathogen (Puccinia striiformis f. sp. tritici) and the barley stripe rust pathogen (Puccinia striiformis f. sp. hordei).</title>
        <authorList>
            <person name="Xia C."/>
            <person name="Wang M."/>
            <person name="Yin C."/>
            <person name="Cornejo O.E."/>
            <person name="Hulbert S.H."/>
            <person name="Chen X."/>
        </authorList>
    </citation>
    <scope>NUCLEOTIDE SEQUENCE [LARGE SCALE GENOMIC DNA]</scope>
    <source>
        <strain evidence="2">93-210</strain>
    </source>
</reference>
<accession>A0ACC0EWG4</accession>
<organism evidence="1 2">
    <name type="scientific">Puccinia striiformis f. sp. tritici</name>
    <dbReference type="NCBI Taxonomy" id="168172"/>
    <lineage>
        <taxon>Eukaryota</taxon>
        <taxon>Fungi</taxon>
        <taxon>Dikarya</taxon>
        <taxon>Basidiomycota</taxon>
        <taxon>Pucciniomycotina</taxon>
        <taxon>Pucciniomycetes</taxon>
        <taxon>Pucciniales</taxon>
        <taxon>Pucciniaceae</taxon>
        <taxon>Puccinia</taxon>
    </lineage>
</organism>
<protein>
    <submittedName>
        <fullName evidence="1">Uncharacterized protein</fullName>
    </submittedName>
</protein>
<name>A0ACC0EWG4_9BASI</name>
<gene>
    <name evidence="1" type="ORF">MJO28_002196</name>
</gene>
<reference evidence="1 2" key="3">
    <citation type="journal article" date="2022" name="Microbiol. Spectr.">
        <title>Folding features and dynamics of 3D genome architecture in plant fungal pathogens.</title>
        <authorList>
            <person name="Xia C."/>
        </authorList>
    </citation>
    <scope>NUCLEOTIDE SEQUENCE [LARGE SCALE GENOMIC DNA]</scope>
    <source>
        <strain evidence="1 2">93-210</strain>
    </source>
</reference>
<proteinExistence type="predicted"/>
<evidence type="ECO:0000313" key="2">
    <source>
        <dbReference type="Proteomes" id="UP001060170"/>
    </source>
</evidence>
<evidence type="ECO:0000313" key="1">
    <source>
        <dbReference type="EMBL" id="KAI7961707.1"/>
    </source>
</evidence>
<reference evidence="2" key="2">
    <citation type="journal article" date="2018" name="Mol. Plant Microbe Interact.">
        <title>Genome sequence resources for the wheat stripe rust pathogen (Puccinia striiformis f. sp. tritici) and the barley stripe rust pathogen (Puccinia striiformis f. sp. hordei).</title>
        <authorList>
            <person name="Xia C."/>
            <person name="Wang M."/>
            <person name="Yin C."/>
            <person name="Cornejo O.E."/>
            <person name="Hulbert S.H."/>
            <person name="Chen X."/>
        </authorList>
    </citation>
    <scope>NUCLEOTIDE SEQUENCE [LARGE SCALE GENOMIC DNA]</scope>
    <source>
        <strain evidence="2">93-210</strain>
    </source>
</reference>
<dbReference type="Proteomes" id="UP001060170">
    <property type="component" value="Chromosome 2"/>
</dbReference>